<dbReference type="PANTHER" id="PTHR33420:SF12">
    <property type="entry name" value="FIMBRIN-LIKE PROTEIN FIMI-RELATED"/>
    <property type="match status" value="1"/>
</dbReference>
<comment type="caution">
    <text evidence="7">The sequence shown here is derived from an EMBL/GenBank/DDBJ whole genome shotgun (WGS) entry which is preliminary data.</text>
</comment>
<proteinExistence type="inferred from homology"/>
<dbReference type="Pfam" id="PF00419">
    <property type="entry name" value="Fimbrial"/>
    <property type="match status" value="1"/>
</dbReference>
<dbReference type="PANTHER" id="PTHR33420">
    <property type="entry name" value="FIMBRIAL SUBUNIT ELFA-RELATED"/>
    <property type="match status" value="1"/>
</dbReference>
<comment type="similarity">
    <text evidence="2">Belongs to the fimbrial protein family.</text>
</comment>
<evidence type="ECO:0000259" key="6">
    <source>
        <dbReference type="Pfam" id="PF00419"/>
    </source>
</evidence>
<evidence type="ECO:0000256" key="4">
    <source>
        <dbReference type="ARBA" id="ARBA00023263"/>
    </source>
</evidence>
<evidence type="ECO:0000256" key="1">
    <source>
        <dbReference type="ARBA" id="ARBA00004561"/>
    </source>
</evidence>
<reference evidence="7 8" key="1">
    <citation type="submission" date="2018-06" db="EMBL/GenBank/DDBJ databases">
        <authorList>
            <consortium name="Pathogen Informatics"/>
            <person name="Doyle S."/>
        </authorList>
    </citation>
    <scope>NUCLEOTIDE SEQUENCE [LARGE SCALE GENOMIC DNA]</scope>
    <source>
        <strain evidence="7 8">NCTC11967</strain>
    </source>
</reference>
<keyword evidence="3 5" id="KW-0732">Signal</keyword>
<dbReference type="InterPro" id="IPR000259">
    <property type="entry name" value="Adhesion_dom_fimbrial"/>
</dbReference>
<evidence type="ECO:0000256" key="3">
    <source>
        <dbReference type="ARBA" id="ARBA00022729"/>
    </source>
</evidence>
<dbReference type="AlphaFoldDB" id="A0AB38G000"/>
<dbReference type="Proteomes" id="UP000251313">
    <property type="component" value="Unassembled WGS sequence"/>
</dbReference>
<organism evidence="7 8">
    <name type="scientific">Yokenella regensburgei</name>
    <dbReference type="NCBI Taxonomy" id="158877"/>
    <lineage>
        <taxon>Bacteria</taxon>
        <taxon>Pseudomonadati</taxon>
        <taxon>Pseudomonadota</taxon>
        <taxon>Gammaproteobacteria</taxon>
        <taxon>Enterobacterales</taxon>
        <taxon>Enterobacteriaceae</taxon>
        <taxon>Yokenella</taxon>
    </lineage>
</organism>
<comment type="subcellular location">
    <subcellularLocation>
        <location evidence="1">Fimbrium</location>
    </subcellularLocation>
</comment>
<dbReference type="SUPFAM" id="SSF49401">
    <property type="entry name" value="Bacterial adhesins"/>
    <property type="match status" value="1"/>
</dbReference>
<feature type="signal peptide" evidence="5">
    <location>
        <begin position="1"/>
        <end position="21"/>
    </location>
</feature>
<dbReference type="EMBL" id="UAVL01000020">
    <property type="protein sequence ID" value="SQA65018.1"/>
    <property type="molecule type" value="Genomic_DNA"/>
</dbReference>
<dbReference type="InterPro" id="IPR036937">
    <property type="entry name" value="Adhesion_dom_fimbrial_sf"/>
</dbReference>
<dbReference type="RefSeq" id="WP_146748711.1">
    <property type="nucleotide sequence ID" value="NZ_CAKMYC010000003.1"/>
</dbReference>
<dbReference type="InterPro" id="IPR050263">
    <property type="entry name" value="Bact_Fimbrial_Adh_Pro"/>
</dbReference>
<evidence type="ECO:0000313" key="7">
    <source>
        <dbReference type="EMBL" id="SQA65018.1"/>
    </source>
</evidence>
<accession>A0AB38G000</accession>
<evidence type="ECO:0000313" key="8">
    <source>
        <dbReference type="Proteomes" id="UP000251313"/>
    </source>
</evidence>
<feature type="chain" id="PRO_5044302088" evidence="5">
    <location>
        <begin position="22"/>
        <end position="310"/>
    </location>
</feature>
<protein>
    <submittedName>
        <fullName evidence="7">Major fimbrial protein SthE</fullName>
    </submittedName>
</protein>
<keyword evidence="4" id="KW-0281">Fimbrium</keyword>
<name>A0AB38G000_9ENTR</name>
<dbReference type="Gene3D" id="2.60.40.3310">
    <property type="match status" value="1"/>
</dbReference>
<sequence>MYDMIKWLALILVLVAQPAAAVTCNILATKINTVGFGLVNVQRDTPVGATLATTVSTGYAQVQTLSDSGEVCPGNYAITYLSAIESPVSGVFKTNLDGVGIKVSGMPGNFTLPVYQNSGFYNLGYYIISLVKTGEITAGVLTPGLIAQAWFGSPGNYFTQISLDATSRVSVLSCSLSSQVITFDLGTLSASEFSHAVGFSPQRTATQNIGLYCNPGANINIELKGTPNPDAAGEGSVLALTGQGGENTADGVGVQLLYNDIPLKMNNRMLLKQSPGGQEMFPVTARYYQTKTIVTAGEANATATLDITYQ</sequence>
<evidence type="ECO:0000256" key="2">
    <source>
        <dbReference type="ARBA" id="ARBA00006671"/>
    </source>
</evidence>
<dbReference type="GO" id="GO:0009289">
    <property type="term" value="C:pilus"/>
    <property type="evidence" value="ECO:0007669"/>
    <property type="project" value="UniProtKB-SubCell"/>
</dbReference>
<dbReference type="InterPro" id="IPR008966">
    <property type="entry name" value="Adhesion_dom_sf"/>
</dbReference>
<dbReference type="GO" id="GO:0043709">
    <property type="term" value="P:cell adhesion involved in single-species biofilm formation"/>
    <property type="evidence" value="ECO:0007669"/>
    <property type="project" value="TreeGrafter"/>
</dbReference>
<evidence type="ECO:0000256" key="5">
    <source>
        <dbReference type="SAM" id="SignalP"/>
    </source>
</evidence>
<feature type="domain" description="Fimbrial-type adhesion" evidence="6">
    <location>
        <begin position="173"/>
        <end position="310"/>
    </location>
</feature>
<dbReference type="Gene3D" id="2.60.40.1090">
    <property type="entry name" value="Fimbrial-type adhesion domain"/>
    <property type="match status" value="1"/>
</dbReference>
<gene>
    <name evidence="7" type="ORF">NCTC11967_04035</name>
</gene>